<dbReference type="Gene3D" id="2.40.128.340">
    <property type="match status" value="1"/>
</dbReference>
<dbReference type="PANTHER" id="PTHR44103:SF1">
    <property type="entry name" value="PROPROTEIN CONVERTASE P"/>
    <property type="match status" value="1"/>
</dbReference>
<proteinExistence type="predicted"/>
<dbReference type="SUPFAM" id="SSF69318">
    <property type="entry name" value="Integrin alpha N-terminal domain"/>
    <property type="match status" value="2"/>
</dbReference>
<gene>
    <name evidence="3" type="ORF">C7460_13418</name>
</gene>
<dbReference type="InterPro" id="IPR013517">
    <property type="entry name" value="FG-GAP"/>
</dbReference>
<name>A0A3D9KZ56_MARFU</name>
<dbReference type="Pfam" id="PF13517">
    <property type="entry name" value="FG-GAP_3"/>
    <property type="match status" value="1"/>
</dbReference>
<evidence type="ECO:0000256" key="2">
    <source>
        <dbReference type="SAM" id="SignalP"/>
    </source>
</evidence>
<dbReference type="InterPro" id="IPR028994">
    <property type="entry name" value="Integrin_alpha_N"/>
</dbReference>
<dbReference type="Gene3D" id="2.130.10.130">
    <property type="entry name" value="Integrin alpha, N-terminal"/>
    <property type="match status" value="1"/>
</dbReference>
<dbReference type="RefSeq" id="WP_170148148.1">
    <property type="nucleotide sequence ID" value="NZ_QREG01000034.1"/>
</dbReference>
<keyword evidence="4" id="KW-1185">Reference proteome</keyword>
<dbReference type="PROSITE" id="PS51257">
    <property type="entry name" value="PROKAR_LIPOPROTEIN"/>
    <property type="match status" value="1"/>
</dbReference>
<sequence>MKILKFCAIIIVAMASCKPAATDFTPVPFESQLILDDARYFWAHCPADLTGDGVADLVFIHNNASGGYLGYYTGHIGSGLWEKVTISNEPMDSIFFAGGDLECADIDGDGDLDVLAIRHPGEWVEAGAVAHLSWFENPSWKEHAIGKVPDAVKDVSFTDFDKDGHMDLAVLTFDESTLSLFQQGEDSVWQRAQYWHDYGNLHEGMAIGDVNGDGYADILATGHAFINPATNLSLPWKTENIHSRWNSQTGDWSRNGTKMFAQDLDGDGQDEVFISHSERAGYPVTWNKRIAENTWEEHVILDSLPACHTLQVYDFDGNGRYDLLAGINKGRAVNLGVDHFELMLLRSEDYEDWQSQIITDEGIYNGQAIDFDGDGDMDFFRYPDHESNEMYLFVNQTIAKNNQVAEKASNP</sequence>
<evidence type="ECO:0000256" key="1">
    <source>
        <dbReference type="ARBA" id="ARBA00022729"/>
    </source>
</evidence>
<comment type="caution">
    <text evidence="3">The sequence shown here is derived from an EMBL/GenBank/DDBJ whole genome shotgun (WGS) entry which is preliminary data.</text>
</comment>
<reference evidence="3 4" key="1">
    <citation type="submission" date="2018-07" db="EMBL/GenBank/DDBJ databases">
        <title>Genomic Encyclopedia of Type Strains, Phase IV (KMG-IV): sequencing the most valuable type-strain genomes for metagenomic binning, comparative biology and taxonomic classification.</title>
        <authorList>
            <person name="Goeker M."/>
        </authorList>
    </citation>
    <scope>NUCLEOTIDE SEQUENCE [LARGE SCALE GENOMIC DNA]</scope>
    <source>
        <strain evidence="3 4">DSM 4134</strain>
    </source>
</reference>
<feature type="chain" id="PRO_5017600551" evidence="2">
    <location>
        <begin position="21"/>
        <end position="411"/>
    </location>
</feature>
<keyword evidence="1 2" id="KW-0732">Signal</keyword>
<dbReference type="EMBL" id="QREG01000034">
    <property type="protein sequence ID" value="RED92025.1"/>
    <property type="molecule type" value="Genomic_DNA"/>
</dbReference>
<dbReference type="PANTHER" id="PTHR44103">
    <property type="entry name" value="PROPROTEIN CONVERTASE P"/>
    <property type="match status" value="1"/>
</dbReference>
<protein>
    <submittedName>
        <fullName evidence="3">VCBS repeat protein</fullName>
    </submittedName>
</protein>
<evidence type="ECO:0000313" key="3">
    <source>
        <dbReference type="EMBL" id="RED92025.1"/>
    </source>
</evidence>
<dbReference type="Proteomes" id="UP000256779">
    <property type="component" value="Unassembled WGS sequence"/>
</dbReference>
<accession>A0A3D9KZ56</accession>
<feature type="signal peptide" evidence="2">
    <location>
        <begin position="1"/>
        <end position="20"/>
    </location>
</feature>
<dbReference type="AlphaFoldDB" id="A0A3D9KZ56"/>
<evidence type="ECO:0000313" key="4">
    <source>
        <dbReference type="Proteomes" id="UP000256779"/>
    </source>
</evidence>
<organism evidence="3 4">
    <name type="scientific">Marinoscillum furvescens DSM 4134</name>
    <dbReference type="NCBI Taxonomy" id="1122208"/>
    <lineage>
        <taxon>Bacteria</taxon>
        <taxon>Pseudomonadati</taxon>
        <taxon>Bacteroidota</taxon>
        <taxon>Cytophagia</taxon>
        <taxon>Cytophagales</taxon>
        <taxon>Reichenbachiellaceae</taxon>
        <taxon>Marinoscillum</taxon>
    </lineage>
</organism>